<dbReference type="Proteomes" id="UP000689195">
    <property type="component" value="Unassembled WGS sequence"/>
</dbReference>
<gene>
    <name evidence="2" type="ORF">PPENT_87.1.T0620071</name>
</gene>
<reference evidence="2" key="1">
    <citation type="submission" date="2021-01" db="EMBL/GenBank/DDBJ databases">
        <authorList>
            <consortium name="Genoscope - CEA"/>
            <person name="William W."/>
        </authorList>
    </citation>
    <scope>NUCLEOTIDE SEQUENCE</scope>
</reference>
<keyword evidence="3" id="KW-1185">Reference proteome</keyword>
<sequence length="75" mass="8781">MFYFKNSKVICKDLNLENILVIGNLKLIDLGLSKQYKLDNKYLIRNFSMVQIAGTLLYQAIEIINNQGHNYIVDW</sequence>
<dbReference type="AlphaFoldDB" id="A0A8S1VDL6"/>
<dbReference type="InterPro" id="IPR000719">
    <property type="entry name" value="Prot_kinase_dom"/>
</dbReference>
<accession>A0A8S1VDL6</accession>
<proteinExistence type="predicted"/>
<dbReference type="Pfam" id="PF00069">
    <property type="entry name" value="Pkinase"/>
    <property type="match status" value="1"/>
</dbReference>
<dbReference type="PROSITE" id="PS50011">
    <property type="entry name" value="PROTEIN_KINASE_DOM"/>
    <property type="match status" value="1"/>
</dbReference>
<protein>
    <recommendedName>
        <fullName evidence="1">Protein kinase domain-containing protein</fullName>
    </recommendedName>
</protein>
<evidence type="ECO:0000313" key="3">
    <source>
        <dbReference type="Proteomes" id="UP000689195"/>
    </source>
</evidence>
<dbReference type="EMBL" id="CAJJDO010000062">
    <property type="protein sequence ID" value="CAD8174937.1"/>
    <property type="molecule type" value="Genomic_DNA"/>
</dbReference>
<evidence type="ECO:0000313" key="2">
    <source>
        <dbReference type="EMBL" id="CAD8174937.1"/>
    </source>
</evidence>
<dbReference type="GO" id="GO:0005524">
    <property type="term" value="F:ATP binding"/>
    <property type="evidence" value="ECO:0007669"/>
    <property type="project" value="InterPro"/>
</dbReference>
<comment type="caution">
    <text evidence="2">The sequence shown here is derived from an EMBL/GenBank/DDBJ whole genome shotgun (WGS) entry which is preliminary data.</text>
</comment>
<feature type="domain" description="Protein kinase" evidence="1">
    <location>
        <begin position="1"/>
        <end position="75"/>
    </location>
</feature>
<organism evidence="2 3">
    <name type="scientific">Paramecium pentaurelia</name>
    <dbReference type="NCBI Taxonomy" id="43138"/>
    <lineage>
        <taxon>Eukaryota</taxon>
        <taxon>Sar</taxon>
        <taxon>Alveolata</taxon>
        <taxon>Ciliophora</taxon>
        <taxon>Intramacronucleata</taxon>
        <taxon>Oligohymenophorea</taxon>
        <taxon>Peniculida</taxon>
        <taxon>Parameciidae</taxon>
        <taxon>Paramecium</taxon>
    </lineage>
</organism>
<name>A0A8S1VDL6_9CILI</name>
<evidence type="ECO:0000259" key="1">
    <source>
        <dbReference type="PROSITE" id="PS50011"/>
    </source>
</evidence>
<dbReference type="GO" id="GO:0004672">
    <property type="term" value="F:protein kinase activity"/>
    <property type="evidence" value="ECO:0007669"/>
    <property type="project" value="InterPro"/>
</dbReference>